<evidence type="ECO:0000256" key="1">
    <source>
        <dbReference type="SAM" id="Phobius"/>
    </source>
</evidence>
<evidence type="ECO:0000313" key="4">
    <source>
        <dbReference type="WBParaSite" id="ALUE_0002283801-mRNA-1"/>
    </source>
</evidence>
<dbReference type="InterPro" id="IPR036706">
    <property type="entry name" value="VOMI_sf"/>
</dbReference>
<dbReference type="WBParaSite" id="ALUE_0002283801-mRNA-1">
    <property type="protein sequence ID" value="ALUE_0002283801-mRNA-1"/>
    <property type="gene ID" value="ALUE_0002283801"/>
</dbReference>
<keyword evidence="1" id="KW-0472">Membrane</keyword>
<sequence length="77" mass="9270">MWISYFKVLLLFCWSIRFSVEQEKCSDTGIWGEWGAWGSCPSGSTNALNFRWRKRFRHFHYLLISLKLFSSSFIVYF</sequence>
<dbReference type="SUPFAM" id="SSF51092">
    <property type="entry name" value="Vitelline membrane outer protein-I (VMO-I)"/>
    <property type="match status" value="1"/>
</dbReference>
<feature type="chain" id="PRO_5005657515" evidence="2">
    <location>
        <begin position="22"/>
        <end position="77"/>
    </location>
</feature>
<organism evidence="3 4">
    <name type="scientific">Ascaris lumbricoides</name>
    <name type="common">Giant roundworm</name>
    <dbReference type="NCBI Taxonomy" id="6252"/>
    <lineage>
        <taxon>Eukaryota</taxon>
        <taxon>Metazoa</taxon>
        <taxon>Ecdysozoa</taxon>
        <taxon>Nematoda</taxon>
        <taxon>Chromadorea</taxon>
        <taxon>Rhabditida</taxon>
        <taxon>Spirurina</taxon>
        <taxon>Ascaridomorpha</taxon>
        <taxon>Ascaridoidea</taxon>
        <taxon>Ascarididae</taxon>
        <taxon>Ascaris</taxon>
    </lineage>
</organism>
<feature type="transmembrane region" description="Helical" evidence="1">
    <location>
        <begin position="59"/>
        <end position="76"/>
    </location>
</feature>
<keyword evidence="1" id="KW-1133">Transmembrane helix</keyword>
<keyword evidence="3" id="KW-1185">Reference proteome</keyword>
<dbReference type="Proteomes" id="UP000036681">
    <property type="component" value="Unplaced"/>
</dbReference>
<keyword evidence="2" id="KW-0732">Signal</keyword>
<dbReference type="AlphaFoldDB" id="A0A0M3IVR0"/>
<protein>
    <submittedName>
        <fullName evidence="4">Secreted protein</fullName>
    </submittedName>
</protein>
<reference evidence="4" key="1">
    <citation type="submission" date="2017-02" db="UniProtKB">
        <authorList>
            <consortium name="WormBaseParasite"/>
        </authorList>
    </citation>
    <scope>IDENTIFICATION</scope>
</reference>
<evidence type="ECO:0000313" key="3">
    <source>
        <dbReference type="Proteomes" id="UP000036681"/>
    </source>
</evidence>
<evidence type="ECO:0000256" key="2">
    <source>
        <dbReference type="SAM" id="SignalP"/>
    </source>
</evidence>
<feature type="signal peptide" evidence="2">
    <location>
        <begin position="1"/>
        <end position="21"/>
    </location>
</feature>
<proteinExistence type="predicted"/>
<name>A0A0M3IVR0_ASCLU</name>
<accession>A0A0M3IVR0</accession>
<keyword evidence="1" id="KW-0812">Transmembrane</keyword>